<reference evidence="5" key="1">
    <citation type="submission" date="2018-05" db="EMBL/GenBank/DDBJ databases">
        <authorList>
            <person name="Lanie J.A."/>
            <person name="Ng W.-L."/>
            <person name="Kazmierczak K.M."/>
            <person name="Andrzejewski T.M."/>
            <person name="Davidsen T.M."/>
            <person name="Wayne K.J."/>
            <person name="Tettelin H."/>
            <person name="Glass J.I."/>
            <person name="Rusch D."/>
            <person name="Podicherti R."/>
            <person name="Tsui H.-C.T."/>
            <person name="Winkler M.E."/>
        </authorList>
    </citation>
    <scope>NUCLEOTIDE SEQUENCE</scope>
</reference>
<keyword evidence="1" id="KW-0678">Repressor</keyword>
<dbReference type="InterPro" id="IPR012339">
    <property type="entry name" value="Phage_T4_Gp32_ssDNA-bd"/>
</dbReference>
<dbReference type="AlphaFoldDB" id="A0A382PDF6"/>
<evidence type="ECO:0000256" key="1">
    <source>
        <dbReference type="ARBA" id="ARBA00022491"/>
    </source>
</evidence>
<evidence type="ECO:0000256" key="2">
    <source>
        <dbReference type="ARBA" id="ARBA00023109"/>
    </source>
</evidence>
<dbReference type="GO" id="GO:0003697">
    <property type="term" value="F:single-stranded DNA binding"/>
    <property type="evidence" value="ECO:0007669"/>
    <property type="project" value="InterPro"/>
</dbReference>
<dbReference type="EMBL" id="UINC01106326">
    <property type="protein sequence ID" value="SVC70907.1"/>
    <property type="molecule type" value="Genomic_DNA"/>
</dbReference>
<dbReference type="SUPFAM" id="SSF50249">
    <property type="entry name" value="Nucleic acid-binding proteins"/>
    <property type="match status" value="1"/>
</dbReference>
<gene>
    <name evidence="5" type="ORF">METZ01_LOCUS323761</name>
</gene>
<dbReference type="Gene3D" id="3.90.198.10">
    <property type="entry name" value="Replication Fork Single-Stranded Dna Binding Protein"/>
    <property type="match status" value="1"/>
</dbReference>
<dbReference type="GO" id="GO:0039693">
    <property type="term" value="P:viral DNA genome replication"/>
    <property type="evidence" value="ECO:0007669"/>
    <property type="project" value="UniProtKB-KW"/>
</dbReference>
<feature type="region of interest" description="Disordered" evidence="3">
    <location>
        <begin position="213"/>
        <end position="238"/>
    </location>
</feature>
<feature type="domain" description="Bacteriophage T4 Gp32 single-stranded DNA-binding" evidence="4">
    <location>
        <begin position="29"/>
        <end position="208"/>
    </location>
</feature>
<name>A0A382PDF6_9ZZZZ</name>
<accession>A0A382PDF6</accession>
<dbReference type="InterPro" id="IPR012340">
    <property type="entry name" value="NA-bd_OB-fold"/>
</dbReference>
<feature type="non-terminal residue" evidence="5">
    <location>
        <position position="238"/>
    </location>
</feature>
<evidence type="ECO:0000256" key="3">
    <source>
        <dbReference type="SAM" id="MobiDB-lite"/>
    </source>
</evidence>
<dbReference type="InterPro" id="IPR044947">
    <property type="entry name" value="Phage_T4_Gp32_ssDNA-bd_sf"/>
</dbReference>
<proteinExistence type="predicted"/>
<sequence length="238" mass="27538">MDINALKKRLGQLQITNTRTTNLWKPQPGTTQIRIVPYKFNKDNPFIELFFHYDLGRKSYLSPMSFGRPDPIEEFSQKLKSSGNKEDYRLARKIEPKMRTFAPVIIRGEETQGVKFWGFGKTVYQELLSIIADPDYGDITDQMNGRDITVEFKTAEEIGASFPKTNIRVKPNQTPITEDATLLENLMDNQKDITEIYQEQSYDELTEVLNNWLNPEESEESEEKPVTKSEVKEDVKST</sequence>
<keyword evidence="2" id="KW-1194">Viral DNA replication</keyword>
<evidence type="ECO:0000259" key="4">
    <source>
        <dbReference type="Pfam" id="PF08804"/>
    </source>
</evidence>
<organism evidence="5">
    <name type="scientific">marine metagenome</name>
    <dbReference type="NCBI Taxonomy" id="408172"/>
    <lineage>
        <taxon>unclassified sequences</taxon>
        <taxon>metagenomes</taxon>
        <taxon>ecological metagenomes</taxon>
    </lineage>
</organism>
<dbReference type="Pfam" id="PF08804">
    <property type="entry name" value="gp32"/>
    <property type="match status" value="1"/>
</dbReference>
<protein>
    <recommendedName>
        <fullName evidence="4">Bacteriophage T4 Gp32 single-stranded DNA-binding domain-containing protein</fullName>
    </recommendedName>
</protein>
<feature type="compositionally biased region" description="Basic and acidic residues" evidence="3">
    <location>
        <begin position="223"/>
        <end position="238"/>
    </location>
</feature>
<keyword evidence="2" id="KW-0235">DNA replication</keyword>
<evidence type="ECO:0000313" key="5">
    <source>
        <dbReference type="EMBL" id="SVC70907.1"/>
    </source>
</evidence>